<dbReference type="SUPFAM" id="SSF53335">
    <property type="entry name" value="S-adenosyl-L-methionine-dependent methyltransferases"/>
    <property type="match status" value="1"/>
</dbReference>
<gene>
    <name evidence="1" type="ORF">ACFFUV_22915</name>
</gene>
<reference evidence="1 2" key="1">
    <citation type="submission" date="2024-09" db="EMBL/GenBank/DDBJ databases">
        <authorList>
            <person name="Sun Q."/>
            <person name="Mori K."/>
        </authorList>
    </citation>
    <scope>NUCLEOTIDE SEQUENCE [LARGE SCALE GENOMIC DNA]</scope>
    <source>
        <strain evidence="1 2">CECT 8064</strain>
    </source>
</reference>
<accession>A0ABV5HUK7</accession>
<dbReference type="Gene3D" id="3.40.50.150">
    <property type="entry name" value="Vaccinia Virus protein VP39"/>
    <property type="match status" value="1"/>
</dbReference>
<dbReference type="InterPro" id="IPR029063">
    <property type="entry name" value="SAM-dependent_MTases_sf"/>
</dbReference>
<evidence type="ECO:0008006" key="3">
    <source>
        <dbReference type="Google" id="ProtNLM"/>
    </source>
</evidence>
<keyword evidence="2" id="KW-1185">Reference proteome</keyword>
<name>A0ABV5HUK7_9VIBR</name>
<comment type="caution">
    <text evidence="1">The sequence shown here is derived from an EMBL/GenBank/DDBJ whole genome shotgun (WGS) entry which is preliminary data.</text>
</comment>
<dbReference type="EMBL" id="JBHMEP010000022">
    <property type="protein sequence ID" value="MFB9137804.1"/>
    <property type="molecule type" value="Genomic_DNA"/>
</dbReference>
<organism evidence="1 2">
    <name type="scientific">Vibrio olivae</name>
    <dbReference type="NCBI Taxonomy" id="1243002"/>
    <lineage>
        <taxon>Bacteria</taxon>
        <taxon>Pseudomonadati</taxon>
        <taxon>Pseudomonadota</taxon>
        <taxon>Gammaproteobacteria</taxon>
        <taxon>Vibrionales</taxon>
        <taxon>Vibrionaceae</taxon>
        <taxon>Vibrio</taxon>
    </lineage>
</organism>
<evidence type="ECO:0000313" key="1">
    <source>
        <dbReference type="EMBL" id="MFB9137804.1"/>
    </source>
</evidence>
<proteinExistence type="predicted"/>
<sequence>MPNKETFSIRPIRELIDKYREEGMVIVDPFARNSDIGTITNDLDPETKAMYHKDATDFLCHLDDNIADMVLYDPPYSTRQVSESYKRLGGAVNMQTTQSSYWARQKKEIARITKKGGVVITCAWNSGGIGAGLGFEQQEILLVAHGGWHNDTIVTVERKMKL</sequence>
<protein>
    <recommendedName>
        <fullName evidence="3">Adenine-specific DNA methylase</fullName>
    </recommendedName>
</protein>
<evidence type="ECO:0000313" key="2">
    <source>
        <dbReference type="Proteomes" id="UP001589645"/>
    </source>
</evidence>
<dbReference type="RefSeq" id="WP_390198110.1">
    <property type="nucleotide sequence ID" value="NZ_JBHMEP010000022.1"/>
</dbReference>
<dbReference type="Proteomes" id="UP001589645">
    <property type="component" value="Unassembled WGS sequence"/>
</dbReference>